<comment type="caution">
    <text evidence="9">The sequence shown here is derived from an EMBL/GenBank/DDBJ whole genome shotgun (WGS) entry which is preliminary data.</text>
</comment>
<feature type="domain" description="PII-uridylyltransferase/Glutamine-synthetase adenylyltransferase" evidence="8">
    <location>
        <begin position="317"/>
        <end position="458"/>
    </location>
</feature>
<dbReference type="CDD" id="cd05401">
    <property type="entry name" value="NT_GlnE_GlnD_like"/>
    <property type="match status" value="2"/>
</dbReference>
<feature type="domain" description="Glutamate-ammonia ligase adenylyltransferase repeated" evidence="7">
    <location>
        <begin position="547"/>
        <end position="789"/>
    </location>
</feature>
<evidence type="ECO:0000256" key="1">
    <source>
        <dbReference type="ARBA" id="ARBA00022679"/>
    </source>
</evidence>
<dbReference type="GO" id="GO:0008882">
    <property type="term" value="F:[glutamate-ammonia-ligase] adenylyltransferase activity"/>
    <property type="evidence" value="ECO:0007669"/>
    <property type="project" value="InterPro"/>
</dbReference>
<evidence type="ECO:0000313" key="10">
    <source>
        <dbReference type="Proteomes" id="UP000269157"/>
    </source>
</evidence>
<evidence type="ECO:0000256" key="6">
    <source>
        <dbReference type="ARBA" id="ARBA00023268"/>
    </source>
</evidence>
<evidence type="ECO:0000259" key="7">
    <source>
        <dbReference type="Pfam" id="PF03710"/>
    </source>
</evidence>
<dbReference type="PANTHER" id="PTHR30621">
    <property type="entry name" value="GLUTAMINE SYNTHETASE ADENYLYLTRANSFERASE"/>
    <property type="match status" value="1"/>
</dbReference>
<dbReference type="SUPFAM" id="SSF81593">
    <property type="entry name" value="Nucleotidyltransferase substrate binding subunit/domain"/>
    <property type="match status" value="2"/>
</dbReference>
<keyword evidence="5" id="KW-0460">Magnesium</keyword>
<proteinExistence type="predicted"/>
<dbReference type="GO" id="GO:0005829">
    <property type="term" value="C:cytosol"/>
    <property type="evidence" value="ECO:0007669"/>
    <property type="project" value="TreeGrafter"/>
</dbReference>
<dbReference type="InterPro" id="IPR023057">
    <property type="entry name" value="GlnE"/>
</dbReference>
<dbReference type="Proteomes" id="UP000269157">
    <property type="component" value="Unassembled WGS sequence"/>
</dbReference>
<dbReference type="Gene3D" id="1.20.120.330">
    <property type="entry name" value="Nucleotidyltransferases domain 2"/>
    <property type="match status" value="2"/>
</dbReference>
<dbReference type="Pfam" id="PF08335">
    <property type="entry name" value="GlnD_UR_UTase"/>
    <property type="match status" value="2"/>
</dbReference>
<keyword evidence="4" id="KW-0067">ATP-binding</keyword>
<dbReference type="InterPro" id="IPR043519">
    <property type="entry name" value="NT_sf"/>
</dbReference>
<keyword evidence="6" id="KW-0511">Multifunctional enzyme</keyword>
<keyword evidence="3" id="KW-0547">Nucleotide-binding</keyword>
<dbReference type="InterPro" id="IPR013546">
    <property type="entry name" value="PII_UdlTrfase/GS_AdlTrfase"/>
</dbReference>
<dbReference type="AlphaFoldDB" id="A0A497VS42"/>
<sequence length="944" mass="103951">MTTQLQAQVDVACCEFHRDVMAFSDHITRHPLPHNIERCAEARGAFLDLPEPLATLLENTAGCSPYLAGLMMRERDWISALASSTAEELRDGVWRDITQTEGDLKVTFRQAKRRIALLAAVADIGGVWPLETVTHALTELADRCLQRGLTELTAAQIARGKLPGQTEADAESGAGMCVLAMGKMGAYELNYSSDIDMICLFDESRFEPDDYLVARTAFVKITRALMGLMSDVTADGYVFRSDLRLRPDASVTPVCIAMETAERYYESVGRTWERAAFIKARPCAGDLAAGDRFLDRLSPFIWRKHLDFAAIEDAHDMRLKIRSHKGLGGAMRIDGHNMKLGAGGIREIEFFTQTRQLIAGGRDPDLRVRGTREGLDRLVEAGWVPKEASDKLQAAYVAHREVEHRLQMINDAQTHELPKNEEGFQRLSRFMGEEDTTIFRAGLLARLEEVADVTDSFFAPDEAEEVPETEGLLSPTKYLEQWRSLAALRSERSVKLFKRVFPTILKQMGQATRPAEAMAEFERFLSGLPAGVQVFSLFDANPQLTKLIVDICATSPALATYLSRNSAVLDAVIGGDFFSPWPEVETLTELLATQMYEISDYEGRLDAARRWQKEWHFRVGVHHLQGLLSPDDASAQYADLAQATLAALLPVVETEFARKHGAAPGRGAVVLGMGSLGAAALTAQSDLDLIMIYDPGGVEESDGRRPLETRTYFARLTQAFVTALTAPMAEGRLYEVDLRLRPSGQSGPVATSLGAFTSYQTNDAWVWEHLALTRARAIAGNASLQADVEAVRCQVLSGSYDAERIKRETQEMRKRLADASGAPTLWDVKSGAGGRQDIELFSQALSLIGKGTERQISAQLNDAKRAGLLTDAQFDQLLDAHTLFSHIQMAARLMSNKAIAPDEMGAGGVAMLLRDCDCETVEKLASRVIECRKTAADVVEQVLG</sequence>
<dbReference type="GO" id="GO:0016874">
    <property type="term" value="F:ligase activity"/>
    <property type="evidence" value="ECO:0007669"/>
    <property type="project" value="UniProtKB-KW"/>
</dbReference>
<accession>A0A497VS42</accession>
<evidence type="ECO:0000256" key="3">
    <source>
        <dbReference type="ARBA" id="ARBA00022741"/>
    </source>
</evidence>
<gene>
    <name evidence="9" type="ORF">BCF46_2714</name>
</gene>
<name>A0A497VS42_9RHOB</name>
<keyword evidence="2 9" id="KW-0548">Nucleotidyltransferase</keyword>
<dbReference type="Gene3D" id="3.30.460.10">
    <property type="entry name" value="Beta Polymerase, domain 2"/>
    <property type="match status" value="2"/>
</dbReference>
<protein>
    <submittedName>
        <fullName evidence="9">Glutamate-ammonia-ligase adenylyltransferase</fullName>
    </submittedName>
</protein>
<dbReference type="InterPro" id="IPR005190">
    <property type="entry name" value="GlnE_rpt_dom"/>
</dbReference>
<feature type="domain" description="PII-uridylyltransferase/Glutamine-synthetase adenylyltransferase" evidence="8">
    <location>
        <begin position="806"/>
        <end position="897"/>
    </location>
</feature>
<keyword evidence="1 9" id="KW-0808">Transferase</keyword>
<organism evidence="9 10">
    <name type="scientific">Litoreibacter meonggei</name>
    <dbReference type="NCBI Taxonomy" id="1049199"/>
    <lineage>
        <taxon>Bacteria</taxon>
        <taxon>Pseudomonadati</taxon>
        <taxon>Pseudomonadota</taxon>
        <taxon>Alphaproteobacteria</taxon>
        <taxon>Rhodobacterales</taxon>
        <taxon>Roseobacteraceae</taxon>
        <taxon>Litoreibacter</taxon>
    </lineage>
</organism>
<evidence type="ECO:0000256" key="5">
    <source>
        <dbReference type="ARBA" id="ARBA00022842"/>
    </source>
</evidence>
<dbReference type="GO" id="GO:0000820">
    <property type="term" value="P:regulation of glutamine family amino acid metabolic process"/>
    <property type="evidence" value="ECO:0007669"/>
    <property type="project" value="TreeGrafter"/>
</dbReference>
<evidence type="ECO:0000313" key="9">
    <source>
        <dbReference type="EMBL" id="RLJ41746.1"/>
    </source>
</evidence>
<evidence type="ECO:0000259" key="8">
    <source>
        <dbReference type="Pfam" id="PF08335"/>
    </source>
</evidence>
<feature type="domain" description="Glutamate-ammonia ligase adenylyltransferase repeated" evidence="7">
    <location>
        <begin position="58"/>
        <end position="294"/>
    </location>
</feature>
<reference evidence="9 10" key="1">
    <citation type="submission" date="2018-10" db="EMBL/GenBank/DDBJ databases">
        <title>Genomic Encyclopedia of Archaeal and Bacterial Type Strains, Phase II (KMG-II): from individual species to whole genera.</title>
        <authorList>
            <person name="Goeker M."/>
        </authorList>
    </citation>
    <scope>NUCLEOTIDE SEQUENCE [LARGE SCALE GENOMIC DNA]</scope>
    <source>
        <strain evidence="9 10">DSM 29466</strain>
    </source>
</reference>
<dbReference type="SUPFAM" id="SSF81301">
    <property type="entry name" value="Nucleotidyltransferase"/>
    <property type="match status" value="2"/>
</dbReference>
<dbReference type="PANTHER" id="PTHR30621:SF0">
    <property type="entry name" value="BIFUNCTIONAL GLUTAMINE SYNTHETASE ADENYLYLTRANSFERASE_ADENYLYL-REMOVING ENZYME"/>
    <property type="match status" value="1"/>
</dbReference>
<keyword evidence="9" id="KW-0436">Ligase</keyword>
<keyword evidence="10" id="KW-1185">Reference proteome</keyword>
<dbReference type="EMBL" id="RCCE01000004">
    <property type="protein sequence ID" value="RLJ41746.1"/>
    <property type="molecule type" value="Genomic_DNA"/>
</dbReference>
<evidence type="ECO:0000256" key="4">
    <source>
        <dbReference type="ARBA" id="ARBA00022840"/>
    </source>
</evidence>
<evidence type="ECO:0000256" key="2">
    <source>
        <dbReference type="ARBA" id="ARBA00022695"/>
    </source>
</evidence>
<dbReference type="Pfam" id="PF03710">
    <property type="entry name" value="GlnE"/>
    <property type="match status" value="2"/>
</dbReference>
<dbReference type="GO" id="GO:0005524">
    <property type="term" value="F:ATP binding"/>
    <property type="evidence" value="ECO:0007669"/>
    <property type="project" value="UniProtKB-KW"/>
</dbReference>